<keyword evidence="1" id="KW-0472">Membrane</keyword>
<dbReference type="AlphaFoldDB" id="A0A6C0I579"/>
<feature type="transmembrane region" description="Helical" evidence="1">
    <location>
        <begin position="6"/>
        <end position="25"/>
    </location>
</feature>
<keyword evidence="1" id="KW-1133">Transmembrane helix</keyword>
<evidence type="ECO:0000313" key="2">
    <source>
        <dbReference type="EMBL" id="QHT87949.1"/>
    </source>
</evidence>
<sequence>MQPSGIMFHWTACIGLVQSLFLACVNPPTLMRAVYTGSALVNVYHYGLSAQLHEPSRQTMRLYVPDDEQRIILLARVAKWTSRGLHVVCIAMDIGYISLVTDYNIWLSMMMFVAVGFYPALKLLRRCAPEINTTVAQRLLNTNAETRHKQQQQQQSYPHQQQQQGIQGMYAHNETQYSLLDDSDHRDAVHQRFMLKQLPRMLAMIALGACHMALMQDVRASCVNITMNAVTNSSNFVMNWMCVN</sequence>
<evidence type="ECO:0000256" key="1">
    <source>
        <dbReference type="SAM" id="Phobius"/>
    </source>
</evidence>
<feature type="transmembrane region" description="Helical" evidence="1">
    <location>
        <begin position="105"/>
        <end position="124"/>
    </location>
</feature>
<accession>A0A6C0I579</accession>
<reference evidence="2" key="1">
    <citation type="journal article" date="2020" name="Nature">
        <title>Giant virus diversity and host interactions through global metagenomics.</title>
        <authorList>
            <person name="Schulz F."/>
            <person name="Roux S."/>
            <person name="Paez-Espino D."/>
            <person name="Jungbluth S."/>
            <person name="Walsh D.A."/>
            <person name="Denef V.J."/>
            <person name="McMahon K.D."/>
            <person name="Konstantinidis K.T."/>
            <person name="Eloe-Fadrosh E.A."/>
            <person name="Kyrpides N.C."/>
            <person name="Woyke T."/>
        </authorList>
    </citation>
    <scope>NUCLEOTIDE SEQUENCE</scope>
    <source>
        <strain evidence="2">GVMAG-M-3300023184-191</strain>
    </source>
</reference>
<dbReference type="EMBL" id="MN740105">
    <property type="protein sequence ID" value="QHT87949.1"/>
    <property type="molecule type" value="Genomic_DNA"/>
</dbReference>
<protein>
    <submittedName>
        <fullName evidence="2">Uncharacterized protein</fullName>
    </submittedName>
</protein>
<feature type="transmembrane region" description="Helical" evidence="1">
    <location>
        <begin position="80"/>
        <end position="99"/>
    </location>
</feature>
<proteinExistence type="predicted"/>
<name>A0A6C0I579_9ZZZZ</name>
<organism evidence="2">
    <name type="scientific">viral metagenome</name>
    <dbReference type="NCBI Taxonomy" id="1070528"/>
    <lineage>
        <taxon>unclassified sequences</taxon>
        <taxon>metagenomes</taxon>
        <taxon>organismal metagenomes</taxon>
    </lineage>
</organism>
<keyword evidence="1" id="KW-0812">Transmembrane</keyword>